<organism evidence="1">
    <name type="scientific">Mucochytrium quahogii</name>
    <dbReference type="NCBI Taxonomy" id="96639"/>
    <lineage>
        <taxon>Eukaryota</taxon>
        <taxon>Sar</taxon>
        <taxon>Stramenopiles</taxon>
        <taxon>Bigyra</taxon>
        <taxon>Labyrinthulomycetes</taxon>
        <taxon>Thraustochytrida</taxon>
        <taxon>Thraustochytriidae</taxon>
        <taxon>Mucochytrium</taxon>
    </lineage>
</organism>
<name>A0A7S2SAX3_9STRA</name>
<sequence length="216" mass="24457">MYPLPTQFRLPQPRMKRIIYVRGWEGCPFHQKCTFAAADAVEKPGSNMEMDLHTFPAKNAFDEWMENERQANLEGLGAAMAPSHKTSPAVWIKGEELAFIGGCTEFIAWAAEHFPPEEYKSPDICIGRGNWTDDRVVERLSMHMNNTEMTKVTPEQFSKSHPLFHKMLTGEPYNITKDSTAKDGTLYPLQGEATTLFEVLEDYAGKLVLLNFGSYS</sequence>
<gene>
    <name evidence="1" type="ORF">QSP1433_LOCUS11648</name>
</gene>
<proteinExistence type="predicted"/>
<accession>A0A7S2SAX3</accession>
<protein>
    <submittedName>
        <fullName evidence="1">Uncharacterized protein</fullName>
    </submittedName>
</protein>
<dbReference type="AlphaFoldDB" id="A0A7S2SAX3"/>
<dbReference type="EMBL" id="HBHK01018380">
    <property type="protein sequence ID" value="CAD9693237.1"/>
    <property type="molecule type" value="Transcribed_RNA"/>
</dbReference>
<evidence type="ECO:0000313" key="1">
    <source>
        <dbReference type="EMBL" id="CAD9693237.1"/>
    </source>
</evidence>
<reference evidence="1" key="1">
    <citation type="submission" date="2021-01" db="EMBL/GenBank/DDBJ databases">
        <authorList>
            <person name="Corre E."/>
            <person name="Pelletier E."/>
            <person name="Niang G."/>
            <person name="Scheremetjew M."/>
            <person name="Finn R."/>
            <person name="Kale V."/>
            <person name="Holt S."/>
            <person name="Cochrane G."/>
            <person name="Meng A."/>
            <person name="Brown T."/>
            <person name="Cohen L."/>
        </authorList>
    </citation>
    <scope>NUCLEOTIDE SEQUENCE</scope>
    <source>
        <strain evidence="1">NY070348D</strain>
    </source>
</reference>